<dbReference type="Proteomes" id="UP000244937">
    <property type="component" value="Chromosome"/>
</dbReference>
<evidence type="ECO:0000313" key="1">
    <source>
        <dbReference type="EMBL" id="AWI26307.1"/>
    </source>
</evidence>
<keyword evidence="2" id="KW-1185">Reference proteome</keyword>
<proteinExistence type="predicted"/>
<accession>A0A2S1SIY3</accession>
<evidence type="ECO:0000313" key="2">
    <source>
        <dbReference type="Proteomes" id="UP000244937"/>
    </source>
</evidence>
<dbReference type="EMBL" id="CP029187">
    <property type="protein sequence ID" value="AWI26307.1"/>
    <property type="molecule type" value="Genomic_DNA"/>
</dbReference>
<sequence length="63" mass="7381">MRWERDCWAGKFFPGYQIREADLGLREGLKRKSFLSEAQRMYKKIVAESPTAVTVNHDCDCKL</sequence>
<gene>
    <name evidence="1" type="ORF">HYN49_10550</name>
</gene>
<organism evidence="1 2">
    <name type="scientific">Flavobacterium pallidum</name>
    <dbReference type="NCBI Taxonomy" id="2172098"/>
    <lineage>
        <taxon>Bacteria</taxon>
        <taxon>Pseudomonadati</taxon>
        <taxon>Bacteroidota</taxon>
        <taxon>Flavobacteriia</taxon>
        <taxon>Flavobacteriales</taxon>
        <taxon>Flavobacteriaceae</taxon>
        <taxon>Flavobacterium</taxon>
    </lineage>
</organism>
<dbReference type="AlphaFoldDB" id="A0A2S1SIY3"/>
<protein>
    <submittedName>
        <fullName evidence="1">Uncharacterized protein</fullName>
    </submittedName>
</protein>
<reference evidence="1 2" key="1">
    <citation type="submission" date="2018-05" db="EMBL/GenBank/DDBJ databases">
        <title>Genome sequencing of Flavobacterium sp. HYN0049.</title>
        <authorList>
            <person name="Yi H."/>
            <person name="Baek C."/>
        </authorList>
    </citation>
    <scope>NUCLEOTIDE SEQUENCE [LARGE SCALE GENOMIC DNA]</scope>
    <source>
        <strain evidence="1 2">HYN0049</strain>
    </source>
</reference>
<name>A0A2S1SIY3_9FLAO</name>
<dbReference type="KEGG" id="fpal:HYN49_10550"/>